<organism evidence="2 3">
    <name type="scientific">Hesseltinella vesiculosa</name>
    <dbReference type="NCBI Taxonomy" id="101127"/>
    <lineage>
        <taxon>Eukaryota</taxon>
        <taxon>Fungi</taxon>
        <taxon>Fungi incertae sedis</taxon>
        <taxon>Mucoromycota</taxon>
        <taxon>Mucoromycotina</taxon>
        <taxon>Mucoromycetes</taxon>
        <taxon>Mucorales</taxon>
        <taxon>Cunninghamellaceae</taxon>
        <taxon>Hesseltinella</taxon>
    </lineage>
</organism>
<dbReference type="Proteomes" id="UP000242146">
    <property type="component" value="Unassembled WGS sequence"/>
</dbReference>
<accession>A0A1X2GLQ8</accession>
<dbReference type="EMBL" id="MCGT01000009">
    <property type="protein sequence ID" value="ORX56800.1"/>
    <property type="molecule type" value="Genomic_DNA"/>
</dbReference>
<comment type="caution">
    <text evidence="2">The sequence shown here is derived from an EMBL/GenBank/DDBJ whole genome shotgun (WGS) entry which is preliminary data.</text>
</comment>
<sequence>KRPIQQGDLQTQLKKLEADMEQLTLSNVRLLRANRILKLESEKMVDDQTKQLKKEIHDLRRMNIELQRSNRLLHDDMDLRMAEIAHLREDQIRQMKTVGPEYEYLIDGKSHCEKTCCYTNLPLSQGFSVLTLPPENEEQKPQAQHICRPVIHSSISGTNMTTKLQQENHQMVEKLAMANEEKNDLQLLIRDKEEDIQVLKNELMMKDLIVTQLEKDFEKMEVQGRKKKNLNGSFIHPLY</sequence>
<keyword evidence="1" id="KW-0175">Coiled coil</keyword>
<evidence type="ECO:0000313" key="3">
    <source>
        <dbReference type="Proteomes" id="UP000242146"/>
    </source>
</evidence>
<dbReference type="OrthoDB" id="2265577at2759"/>
<reference evidence="2 3" key="1">
    <citation type="submission" date="2016-07" db="EMBL/GenBank/DDBJ databases">
        <title>Pervasive Adenine N6-methylation of Active Genes in Fungi.</title>
        <authorList>
            <consortium name="DOE Joint Genome Institute"/>
            <person name="Mondo S.J."/>
            <person name="Dannebaum R.O."/>
            <person name="Kuo R.C."/>
            <person name="Labutti K."/>
            <person name="Haridas S."/>
            <person name="Kuo A."/>
            <person name="Salamov A."/>
            <person name="Ahrendt S.R."/>
            <person name="Lipzen A."/>
            <person name="Sullivan W."/>
            <person name="Andreopoulos W.B."/>
            <person name="Clum A."/>
            <person name="Lindquist E."/>
            <person name="Daum C."/>
            <person name="Ramamoorthy G.K."/>
            <person name="Gryganskyi A."/>
            <person name="Culley D."/>
            <person name="Magnuson J.K."/>
            <person name="James T.Y."/>
            <person name="O'Malley M.A."/>
            <person name="Stajich J.E."/>
            <person name="Spatafora J.W."/>
            <person name="Visel A."/>
            <person name="Grigoriev I.V."/>
        </authorList>
    </citation>
    <scope>NUCLEOTIDE SEQUENCE [LARGE SCALE GENOMIC DNA]</scope>
    <source>
        <strain evidence="2 3">NRRL 3301</strain>
    </source>
</reference>
<evidence type="ECO:0000313" key="2">
    <source>
        <dbReference type="EMBL" id="ORX56800.1"/>
    </source>
</evidence>
<feature type="coiled-coil region" evidence="1">
    <location>
        <begin position="6"/>
        <end position="69"/>
    </location>
</feature>
<feature type="coiled-coil region" evidence="1">
    <location>
        <begin position="161"/>
        <end position="202"/>
    </location>
</feature>
<gene>
    <name evidence="2" type="ORF">DM01DRAFT_1285030</name>
</gene>
<keyword evidence="3" id="KW-1185">Reference proteome</keyword>
<name>A0A1X2GLQ8_9FUNG</name>
<evidence type="ECO:0000256" key="1">
    <source>
        <dbReference type="SAM" id="Coils"/>
    </source>
</evidence>
<feature type="non-terminal residue" evidence="2">
    <location>
        <position position="1"/>
    </location>
</feature>
<protein>
    <submittedName>
        <fullName evidence="2">Uncharacterized protein</fullName>
    </submittedName>
</protein>
<dbReference type="AlphaFoldDB" id="A0A1X2GLQ8"/>
<proteinExistence type="predicted"/>